<dbReference type="STRING" id="651661.SAMN05660293_02697"/>
<dbReference type="InterPro" id="IPR003313">
    <property type="entry name" value="AraC-bd"/>
</dbReference>
<keyword evidence="2" id="KW-0238">DNA-binding</keyword>
<dbReference type="RefSeq" id="WP_082215153.1">
    <property type="nucleotide sequence ID" value="NZ_FUZA01000002.1"/>
</dbReference>
<dbReference type="PANTHER" id="PTHR43280:SF32">
    <property type="entry name" value="TRANSCRIPTIONAL REGULATORY PROTEIN"/>
    <property type="match status" value="1"/>
</dbReference>
<dbReference type="PRINTS" id="PR00032">
    <property type="entry name" value="HTHARAC"/>
</dbReference>
<keyword evidence="3" id="KW-0804">Transcription</keyword>
<dbReference type="InterPro" id="IPR037923">
    <property type="entry name" value="HTH-like"/>
</dbReference>
<dbReference type="SUPFAM" id="SSF46689">
    <property type="entry name" value="Homeodomain-like"/>
    <property type="match status" value="1"/>
</dbReference>
<keyword evidence="1" id="KW-0805">Transcription regulation</keyword>
<dbReference type="OrthoDB" id="643086at2"/>
<dbReference type="InterPro" id="IPR018060">
    <property type="entry name" value="HTH_AraC"/>
</dbReference>
<evidence type="ECO:0000313" key="5">
    <source>
        <dbReference type="EMBL" id="SKB86429.1"/>
    </source>
</evidence>
<keyword evidence="6" id="KW-1185">Reference proteome</keyword>
<dbReference type="InterPro" id="IPR009057">
    <property type="entry name" value="Homeodomain-like_sf"/>
</dbReference>
<evidence type="ECO:0000259" key="4">
    <source>
        <dbReference type="PROSITE" id="PS01124"/>
    </source>
</evidence>
<reference evidence="6" key="1">
    <citation type="submission" date="2017-02" db="EMBL/GenBank/DDBJ databases">
        <authorList>
            <person name="Varghese N."/>
            <person name="Submissions S."/>
        </authorList>
    </citation>
    <scope>NUCLEOTIDE SEQUENCE [LARGE SCALE GENOMIC DNA]</scope>
    <source>
        <strain evidence="6">DSM 22270</strain>
    </source>
</reference>
<evidence type="ECO:0000256" key="2">
    <source>
        <dbReference type="ARBA" id="ARBA00023125"/>
    </source>
</evidence>
<dbReference type="PANTHER" id="PTHR43280">
    <property type="entry name" value="ARAC-FAMILY TRANSCRIPTIONAL REGULATOR"/>
    <property type="match status" value="1"/>
</dbReference>
<dbReference type="Pfam" id="PF02311">
    <property type="entry name" value="AraC_binding"/>
    <property type="match status" value="1"/>
</dbReference>
<dbReference type="PROSITE" id="PS01124">
    <property type="entry name" value="HTH_ARAC_FAMILY_2"/>
    <property type="match status" value="1"/>
</dbReference>
<sequence length="302" mass="35144">MKTVKFLDTVSEYNVIADQPTLHPLVSVIDFSNSTPKQKDTQVSSLQFGFYLVFFKNDQSCRIRYGRRQYDYQEGTLIFIAPGQVVSIEEDPEYYQPSGHALLFHPDLIRGTAIGQHIKDYTFFSYDVNEALHVSEVERQVVLDCFSKINIELHRPIDRYSKKLIASTIELLLDYCMRFYDRQFITRQHVNTGIIAKFENVLDAYFQSEQLTASGLPTVSYCAQRLNVSTKYFGDLIKKETGKTAIEFIQLRLIDEAKEKMFDPDKSVNEVAYELGFKYPQHFTRFFKQKVGITPSEFRMMN</sequence>
<dbReference type="Gene3D" id="1.10.10.60">
    <property type="entry name" value="Homeodomain-like"/>
    <property type="match status" value="2"/>
</dbReference>
<name>A0A1T5ERJ8_9BACT</name>
<dbReference type="Pfam" id="PF12833">
    <property type="entry name" value="HTH_18"/>
    <property type="match status" value="1"/>
</dbReference>
<dbReference type="GO" id="GO:0003700">
    <property type="term" value="F:DNA-binding transcription factor activity"/>
    <property type="evidence" value="ECO:0007669"/>
    <property type="project" value="InterPro"/>
</dbReference>
<gene>
    <name evidence="5" type="ORF">SAMN05660293_02697</name>
</gene>
<evidence type="ECO:0000256" key="1">
    <source>
        <dbReference type="ARBA" id="ARBA00023015"/>
    </source>
</evidence>
<evidence type="ECO:0000313" key="6">
    <source>
        <dbReference type="Proteomes" id="UP000190897"/>
    </source>
</evidence>
<feature type="domain" description="HTH araC/xylS-type" evidence="4">
    <location>
        <begin position="196"/>
        <end position="301"/>
    </location>
</feature>
<protein>
    <submittedName>
        <fullName evidence="5">AraC-like ligand binding domain-containing protein</fullName>
    </submittedName>
</protein>
<dbReference type="Proteomes" id="UP000190897">
    <property type="component" value="Unassembled WGS sequence"/>
</dbReference>
<evidence type="ECO:0000256" key="3">
    <source>
        <dbReference type="ARBA" id="ARBA00023163"/>
    </source>
</evidence>
<dbReference type="SMART" id="SM00342">
    <property type="entry name" value="HTH_ARAC"/>
    <property type="match status" value="1"/>
</dbReference>
<dbReference type="InterPro" id="IPR020449">
    <property type="entry name" value="Tscrpt_reg_AraC-type_HTH"/>
</dbReference>
<dbReference type="EMBL" id="FUZA01000002">
    <property type="protein sequence ID" value="SKB86429.1"/>
    <property type="molecule type" value="Genomic_DNA"/>
</dbReference>
<dbReference type="AlphaFoldDB" id="A0A1T5ERJ8"/>
<dbReference type="GO" id="GO:0043565">
    <property type="term" value="F:sequence-specific DNA binding"/>
    <property type="evidence" value="ECO:0007669"/>
    <property type="project" value="InterPro"/>
</dbReference>
<dbReference type="SUPFAM" id="SSF51215">
    <property type="entry name" value="Regulatory protein AraC"/>
    <property type="match status" value="1"/>
</dbReference>
<organism evidence="5 6">
    <name type="scientific">Dyadobacter psychrophilus</name>
    <dbReference type="NCBI Taxonomy" id="651661"/>
    <lineage>
        <taxon>Bacteria</taxon>
        <taxon>Pseudomonadati</taxon>
        <taxon>Bacteroidota</taxon>
        <taxon>Cytophagia</taxon>
        <taxon>Cytophagales</taxon>
        <taxon>Spirosomataceae</taxon>
        <taxon>Dyadobacter</taxon>
    </lineage>
</organism>
<accession>A0A1T5ERJ8</accession>
<proteinExistence type="predicted"/>